<name>A0A0G1W1G5_9BACT</name>
<evidence type="ECO:0000313" key="2">
    <source>
        <dbReference type="Proteomes" id="UP000034588"/>
    </source>
</evidence>
<protein>
    <submittedName>
        <fullName evidence="1">Uncharacterized protein</fullName>
    </submittedName>
</protein>
<dbReference type="Proteomes" id="UP000034588">
    <property type="component" value="Unassembled WGS sequence"/>
</dbReference>
<sequence>MRCIKCKSENTILLPRRWEKNTRADAVNPLRKKPRQIKCKSCEHVGAIWHWSKFWRELGKQKVIGTKKTKKEG</sequence>
<evidence type="ECO:0000313" key="1">
    <source>
        <dbReference type="EMBL" id="KKW12586.1"/>
    </source>
</evidence>
<proteinExistence type="predicted"/>
<comment type="caution">
    <text evidence="1">The sequence shown here is derived from an EMBL/GenBank/DDBJ whole genome shotgun (WGS) entry which is preliminary data.</text>
</comment>
<gene>
    <name evidence="1" type="ORF">UY48_C0011G0033</name>
</gene>
<dbReference type="EMBL" id="LCQD01000011">
    <property type="protein sequence ID" value="KKW12586.1"/>
    <property type="molecule type" value="Genomic_DNA"/>
</dbReference>
<organism evidence="1 2">
    <name type="scientific">Candidatus Gottesmanbacteria bacterium GW2011_GWB1_49_7</name>
    <dbReference type="NCBI Taxonomy" id="1618448"/>
    <lineage>
        <taxon>Bacteria</taxon>
        <taxon>Candidatus Gottesmaniibacteriota</taxon>
    </lineage>
</organism>
<accession>A0A0G1W1G5</accession>
<reference evidence="1 2" key="1">
    <citation type="journal article" date="2015" name="Nature">
        <title>rRNA introns, odd ribosomes, and small enigmatic genomes across a large radiation of phyla.</title>
        <authorList>
            <person name="Brown C.T."/>
            <person name="Hug L.A."/>
            <person name="Thomas B.C."/>
            <person name="Sharon I."/>
            <person name="Castelle C.J."/>
            <person name="Singh A."/>
            <person name="Wilkins M.J."/>
            <person name="Williams K.H."/>
            <person name="Banfield J.F."/>
        </authorList>
    </citation>
    <scope>NUCLEOTIDE SEQUENCE [LARGE SCALE GENOMIC DNA]</scope>
</reference>
<dbReference type="AlphaFoldDB" id="A0A0G1W1G5"/>